<protein>
    <recommendedName>
        <fullName evidence="2">Fungal-type protein kinase domain-containing protein</fullName>
    </recommendedName>
</protein>
<sequence>MADNSLSTDSNDLSQSTIAIDVPLSSHCTPTDSAAKDATTAGEVPTPTPPKLTVTLEEERTILGYGEHFSSAVPVHTEVRGIIVENKEYHLYSPMQSTPFCDTFLNRWNSQNAADVSPVQTKWSAMSLEERKKIYGLLTGLSIGSKVQRAGSKRKRTMQDEDAMYDPVIELYQTLMPEIQHINTMDESMPFCFIDLPTEFSPHAYQDLLSDVPGLSDDLFDPTSSAQTQSSASSTFTSATESSSSETSSVDGSTLSTSQVPTSKDAWAHLLDYASEIYGSHPRTCLFYVWIGADHARLLRFDSSGVVASSRFAYVPECADEISPLVYFLLSFAAARPVDRGVDPTVHIIDPNGSAEDKMHIAQLRAHPELRVFNPFSGPLEPLPGEDPESKDFKRKDRAHKCQVERGACYTGTREPIGLRITVYDDGDIAKPIDYLAWCPFRLPYSVRGRRTFAYPAIRRGADADEEPVLLKISNRDVHAKNVDGEITILKALNERGVKYVPKFVAGGDMPEDDGLLSISRSQEVGKGLQTWRQQRFVITPLCYLLEAACDMEECFGALYNAFEAHEDAYGTDEIPKEQRALHRDISLGNLMLTPTGQGCLIDWDLAILLSTVSIRKGAVGQIGTTGTWYFMATTLLQCPDIAVHGFQEDIESFLWAFAFFLLKYFEFEKLSWDRLVNIECGVYRGVAEDVAACDLPVGGEAKLTALQNAAQWLRNMQHPQIPHVVQWVREVSKRASYFYQARFYALGGEETAVLYNGSRELAQMDDYTATKSSFETALKALRGTEEGRVQIKLVDRFQLAAAKDSAAGKKRAAEEQSSASSSKKQRSSGTSPSSPDISSHTRRGANGPHNPSRKRNGASSASGNIPHHAPAISSPLAFSSATGGPTAS</sequence>
<feature type="compositionally biased region" description="Low complexity" evidence="1">
    <location>
        <begin position="223"/>
        <end position="249"/>
    </location>
</feature>
<feature type="region of interest" description="Disordered" evidence="1">
    <location>
        <begin position="220"/>
        <end position="259"/>
    </location>
</feature>
<feature type="compositionally biased region" description="Low complexity" evidence="1">
    <location>
        <begin position="818"/>
        <end position="839"/>
    </location>
</feature>
<proteinExistence type="predicted"/>
<evidence type="ECO:0000259" key="2">
    <source>
        <dbReference type="Pfam" id="PF17667"/>
    </source>
</evidence>
<accession>A0A0D7AP42</accession>
<reference evidence="3 4" key="1">
    <citation type="journal article" date="2015" name="Fungal Genet. Biol.">
        <title>Evolution of novel wood decay mechanisms in Agaricales revealed by the genome sequences of Fistulina hepatica and Cylindrobasidium torrendii.</title>
        <authorList>
            <person name="Floudas D."/>
            <person name="Held B.W."/>
            <person name="Riley R."/>
            <person name="Nagy L.G."/>
            <person name="Koehler G."/>
            <person name="Ransdell A.S."/>
            <person name="Younus H."/>
            <person name="Chow J."/>
            <person name="Chiniquy J."/>
            <person name="Lipzen A."/>
            <person name="Tritt A."/>
            <person name="Sun H."/>
            <person name="Haridas S."/>
            <person name="LaButti K."/>
            <person name="Ohm R.A."/>
            <person name="Kues U."/>
            <person name="Blanchette R.A."/>
            <person name="Grigoriev I.V."/>
            <person name="Minto R.E."/>
            <person name="Hibbett D.S."/>
        </authorList>
    </citation>
    <scope>NUCLEOTIDE SEQUENCE [LARGE SCALE GENOMIC DNA]</scope>
    <source>
        <strain evidence="3 4">ATCC 64428</strain>
    </source>
</reference>
<evidence type="ECO:0000313" key="4">
    <source>
        <dbReference type="Proteomes" id="UP000054144"/>
    </source>
</evidence>
<evidence type="ECO:0000256" key="1">
    <source>
        <dbReference type="SAM" id="MobiDB-lite"/>
    </source>
</evidence>
<gene>
    <name evidence="3" type="ORF">FISHEDRAFT_69016</name>
</gene>
<dbReference type="InterPro" id="IPR040976">
    <property type="entry name" value="Pkinase_fungal"/>
</dbReference>
<dbReference type="SUPFAM" id="SSF56112">
    <property type="entry name" value="Protein kinase-like (PK-like)"/>
    <property type="match status" value="1"/>
</dbReference>
<dbReference type="PANTHER" id="PTHR38248">
    <property type="entry name" value="FUNK1 6"/>
    <property type="match status" value="1"/>
</dbReference>
<evidence type="ECO:0000313" key="3">
    <source>
        <dbReference type="EMBL" id="KIY53332.1"/>
    </source>
</evidence>
<feature type="domain" description="Fungal-type protein kinase" evidence="2">
    <location>
        <begin position="533"/>
        <end position="659"/>
    </location>
</feature>
<dbReference type="InterPro" id="IPR011009">
    <property type="entry name" value="Kinase-like_dom_sf"/>
</dbReference>
<organism evidence="3 4">
    <name type="scientific">Fistulina hepatica ATCC 64428</name>
    <dbReference type="NCBI Taxonomy" id="1128425"/>
    <lineage>
        <taxon>Eukaryota</taxon>
        <taxon>Fungi</taxon>
        <taxon>Dikarya</taxon>
        <taxon>Basidiomycota</taxon>
        <taxon>Agaricomycotina</taxon>
        <taxon>Agaricomycetes</taxon>
        <taxon>Agaricomycetidae</taxon>
        <taxon>Agaricales</taxon>
        <taxon>Fistulinaceae</taxon>
        <taxon>Fistulina</taxon>
    </lineage>
</organism>
<feature type="region of interest" description="Disordered" evidence="1">
    <location>
        <begin position="805"/>
        <end position="889"/>
    </location>
</feature>
<feature type="compositionally biased region" description="Polar residues" evidence="1">
    <location>
        <begin position="250"/>
        <end position="259"/>
    </location>
</feature>
<feature type="region of interest" description="Disordered" evidence="1">
    <location>
        <begin position="378"/>
        <end position="397"/>
    </location>
</feature>
<keyword evidence="4" id="KW-1185">Reference proteome</keyword>
<dbReference type="OrthoDB" id="3271139at2759"/>
<feature type="compositionally biased region" description="Basic and acidic residues" evidence="1">
    <location>
        <begin position="388"/>
        <end position="397"/>
    </location>
</feature>
<dbReference type="AlphaFoldDB" id="A0A0D7AP42"/>
<dbReference type="Proteomes" id="UP000054144">
    <property type="component" value="Unassembled WGS sequence"/>
</dbReference>
<dbReference type="PANTHER" id="PTHR38248:SF2">
    <property type="entry name" value="FUNK1 11"/>
    <property type="match status" value="1"/>
</dbReference>
<feature type="compositionally biased region" description="Polar residues" evidence="1">
    <location>
        <begin position="877"/>
        <end position="889"/>
    </location>
</feature>
<dbReference type="Gene3D" id="1.10.510.10">
    <property type="entry name" value="Transferase(Phosphotransferase) domain 1"/>
    <property type="match status" value="1"/>
</dbReference>
<feature type="region of interest" description="Disordered" evidence="1">
    <location>
        <begin position="24"/>
        <end position="51"/>
    </location>
</feature>
<name>A0A0D7AP42_9AGAR</name>
<dbReference type="EMBL" id="KN881623">
    <property type="protein sequence ID" value="KIY53332.1"/>
    <property type="molecule type" value="Genomic_DNA"/>
</dbReference>
<dbReference type="Pfam" id="PF17667">
    <property type="entry name" value="Pkinase_fungal"/>
    <property type="match status" value="1"/>
</dbReference>